<dbReference type="Pfam" id="PF00289">
    <property type="entry name" value="Biotin_carb_N"/>
    <property type="match status" value="1"/>
</dbReference>
<gene>
    <name evidence="10" type="ORF">TrCOL_g11627</name>
</gene>
<comment type="cofactor">
    <cofactor evidence="1">
        <name>biotin</name>
        <dbReference type="ChEBI" id="CHEBI:57586"/>
    </cofactor>
</comment>
<dbReference type="SUPFAM" id="SSF51246">
    <property type="entry name" value="Rudiment single hybrid motif"/>
    <property type="match status" value="1"/>
</dbReference>
<protein>
    <submittedName>
        <fullName evidence="10">Uncharacterized protein</fullName>
    </submittedName>
</protein>
<dbReference type="InterPro" id="IPR011053">
    <property type="entry name" value="Single_hybrid_motif"/>
</dbReference>
<keyword evidence="11" id="KW-1185">Reference proteome</keyword>
<dbReference type="PROSITE" id="PS00188">
    <property type="entry name" value="BIOTIN"/>
    <property type="match status" value="1"/>
</dbReference>
<evidence type="ECO:0000256" key="3">
    <source>
        <dbReference type="ARBA" id="ARBA00022741"/>
    </source>
</evidence>
<dbReference type="AlphaFoldDB" id="A0A9W7LGJ3"/>
<dbReference type="InterPro" id="IPR001882">
    <property type="entry name" value="Biotin_BS"/>
</dbReference>
<evidence type="ECO:0000313" key="11">
    <source>
        <dbReference type="Proteomes" id="UP001165065"/>
    </source>
</evidence>
<feature type="domain" description="Lipoyl-binding" evidence="7">
    <location>
        <begin position="619"/>
        <end position="697"/>
    </location>
</feature>
<dbReference type="InterPro" id="IPR011761">
    <property type="entry name" value="ATP-grasp"/>
</dbReference>
<proteinExistence type="predicted"/>
<accession>A0A9W7LGJ3</accession>
<dbReference type="GO" id="GO:0005739">
    <property type="term" value="C:mitochondrion"/>
    <property type="evidence" value="ECO:0007669"/>
    <property type="project" value="TreeGrafter"/>
</dbReference>
<reference evidence="11" key="1">
    <citation type="journal article" date="2023" name="Commun. Biol.">
        <title>Genome analysis of Parmales, the sister group of diatoms, reveals the evolutionary specialization of diatoms from phago-mixotrophs to photoautotrophs.</title>
        <authorList>
            <person name="Ban H."/>
            <person name="Sato S."/>
            <person name="Yoshikawa S."/>
            <person name="Yamada K."/>
            <person name="Nakamura Y."/>
            <person name="Ichinomiya M."/>
            <person name="Sato N."/>
            <person name="Blanc-Mathieu R."/>
            <person name="Endo H."/>
            <person name="Kuwata A."/>
            <person name="Ogata H."/>
        </authorList>
    </citation>
    <scope>NUCLEOTIDE SEQUENCE [LARGE SCALE GENOMIC DNA]</scope>
</reference>
<dbReference type="FunFam" id="3.30.1490.20:FF:000003">
    <property type="entry name" value="acetyl-CoA carboxylase isoform X1"/>
    <property type="match status" value="1"/>
</dbReference>
<comment type="caution">
    <text evidence="10">The sequence shown here is derived from an EMBL/GenBank/DDBJ whole genome shotgun (WGS) entry which is preliminary data.</text>
</comment>
<evidence type="ECO:0000256" key="2">
    <source>
        <dbReference type="ARBA" id="ARBA00022598"/>
    </source>
</evidence>
<dbReference type="Pfam" id="PF00364">
    <property type="entry name" value="Biotin_lipoyl"/>
    <property type="match status" value="1"/>
</dbReference>
<dbReference type="PANTHER" id="PTHR18866:SF33">
    <property type="entry name" value="METHYLCROTONOYL-COA CARBOXYLASE SUBUNIT ALPHA, MITOCHONDRIAL-RELATED"/>
    <property type="match status" value="1"/>
</dbReference>
<keyword evidence="4 6" id="KW-0067">ATP-binding</keyword>
<organism evidence="10 11">
    <name type="scientific">Triparma columacea</name>
    <dbReference type="NCBI Taxonomy" id="722753"/>
    <lineage>
        <taxon>Eukaryota</taxon>
        <taxon>Sar</taxon>
        <taxon>Stramenopiles</taxon>
        <taxon>Ochrophyta</taxon>
        <taxon>Bolidophyceae</taxon>
        <taxon>Parmales</taxon>
        <taxon>Triparmaceae</taxon>
        <taxon>Triparma</taxon>
    </lineage>
</organism>
<dbReference type="FunFam" id="3.30.470.20:FF:000028">
    <property type="entry name" value="Methylcrotonoyl-CoA carboxylase subunit alpha, mitochondrial"/>
    <property type="match status" value="1"/>
</dbReference>
<dbReference type="GO" id="GO:0004485">
    <property type="term" value="F:methylcrotonoyl-CoA carboxylase activity"/>
    <property type="evidence" value="ECO:0007669"/>
    <property type="project" value="TreeGrafter"/>
</dbReference>
<keyword evidence="5" id="KW-0092">Biotin</keyword>
<dbReference type="InterPro" id="IPR050856">
    <property type="entry name" value="Biotin_carboxylase_complex"/>
</dbReference>
<evidence type="ECO:0000256" key="5">
    <source>
        <dbReference type="ARBA" id="ARBA00023267"/>
    </source>
</evidence>
<dbReference type="SUPFAM" id="SSF56059">
    <property type="entry name" value="Glutathione synthetase ATP-binding domain-like"/>
    <property type="match status" value="1"/>
</dbReference>
<dbReference type="CDD" id="cd06850">
    <property type="entry name" value="biotinyl_domain"/>
    <property type="match status" value="1"/>
</dbReference>
<evidence type="ECO:0000256" key="4">
    <source>
        <dbReference type="ARBA" id="ARBA00022840"/>
    </source>
</evidence>
<dbReference type="SUPFAM" id="SSF52440">
    <property type="entry name" value="PreATP-grasp domain"/>
    <property type="match status" value="1"/>
</dbReference>
<dbReference type="InterPro" id="IPR011764">
    <property type="entry name" value="Biotin_carboxylation_dom"/>
</dbReference>
<dbReference type="Gene3D" id="3.30.470.20">
    <property type="entry name" value="ATP-grasp fold, B domain"/>
    <property type="match status" value="1"/>
</dbReference>
<dbReference type="Gene3D" id="2.40.50.100">
    <property type="match status" value="1"/>
</dbReference>
<name>A0A9W7LGJ3_9STRA</name>
<feature type="domain" description="Biotin carboxylation" evidence="9">
    <location>
        <begin position="24"/>
        <end position="471"/>
    </location>
</feature>
<dbReference type="PROSITE" id="PS50975">
    <property type="entry name" value="ATP_GRASP"/>
    <property type="match status" value="1"/>
</dbReference>
<keyword evidence="3 6" id="KW-0547">Nucleotide-binding</keyword>
<evidence type="ECO:0000256" key="6">
    <source>
        <dbReference type="PROSITE-ProRule" id="PRU00409"/>
    </source>
</evidence>
<sequence>MLRLRSLVSKNYLRAFSTEVGPSGLDKIIIANRGEIACRVIDTCRLLNVRTVAVHSTQDALSRHVQMADEAYCIGPAEAKDSYLRGDKVIEVALKTGAKALHPGYGFLSENSEFSKLCSDSGVTFMGPPPKAIEDMGSKSNSKEIMIAAGVPCTPGYHGDEQEPEQLFERAKEVGYPVLIKAVMGGGGKGMRLVHKESDFIDALASCRRESINAFGDDKVLLERYLSNPRHIEVQIVADTHGNCVHLRERDCSIQRRHQKVLEEAPAPRLSPELAQEMGAAAVKAAKAVGYVGAGTVEFLMEAGTTDFYFCEMNTRLQVEHPVTEMVTGVDLVEWQLRVAAGQELPIKNQEDIKVNGHAIEARIYAENPARDFLPATGTLKHLRAPEGPGIRVETGVREGDEVSVFYDPMISKLITYGEDRDDALDKMISALKRYEVAGMPTNIAFVEKCARHPSFREGGVTTGFLDIYEDDVKVEEGERSTDEAIAMAAVARVTRDREANRDGWNAFTESEGAWRGHGRAMTAIDMEGCPGTKVWQNRDGTFDVDVGDGQSFSNIQVDWDEEDKWMEIVLDGKRMELTVVFEEEKDGDTAVSLWNRENGKTLDGSNYYEKVVIKGEGVGGVGAAGGGGTLFSPMPGKITAVMKGEGESVKQGEVVMVLEAMKMEHPIEALADGVVEGLGGKVGDMVQDGGVLFNVKGEGEE</sequence>
<dbReference type="GO" id="GO:0046872">
    <property type="term" value="F:metal ion binding"/>
    <property type="evidence" value="ECO:0007669"/>
    <property type="project" value="InterPro"/>
</dbReference>
<dbReference type="InterPro" id="IPR000089">
    <property type="entry name" value="Biotin_lipoyl"/>
</dbReference>
<evidence type="ECO:0000256" key="1">
    <source>
        <dbReference type="ARBA" id="ARBA00001953"/>
    </source>
</evidence>
<dbReference type="EMBL" id="BRYA01000490">
    <property type="protein sequence ID" value="GMI49318.1"/>
    <property type="molecule type" value="Genomic_DNA"/>
</dbReference>
<dbReference type="NCBIfam" id="NF006367">
    <property type="entry name" value="PRK08591.1"/>
    <property type="match status" value="1"/>
</dbReference>
<dbReference type="GO" id="GO:0005524">
    <property type="term" value="F:ATP binding"/>
    <property type="evidence" value="ECO:0007669"/>
    <property type="project" value="UniProtKB-UniRule"/>
</dbReference>
<dbReference type="InterPro" id="IPR016185">
    <property type="entry name" value="PreATP-grasp_dom_sf"/>
</dbReference>
<dbReference type="PROSITE" id="PS50968">
    <property type="entry name" value="BIOTINYL_LIPOYL"/>
    <property type="match status" value="1"/>
</dbReference>
<dbReference type="InterPro" id="IPR005482">
    <property type="entry name" value="Biotin_COase_C"/>
</dbReference>
<evidence type="ECO:0000259" key="7">
    <source>
        <dbReference type="PROSITE" id="PS50968"/>
    </source>
</evidence>
<dbReference type="InterPro" id="IPR005479">
    <property type="entry name" value="CPAse_ATP-bd"/>
</dbReference>
<dbReference type="InterPro" id="IPR005481">
    <property type="entry name" value="BC-like_N"/>
</dbReference>
<dbReference type="Pfam" id="PF02785">
    <property type="entry name" value="Biotin_carb_C"/>
    <property type="match status" value="1"/>
</dbReference>
<dbReference type="InterPro" id="IPR011054">
    <property type="entry name" value="Rudment_hybrid_motif"/>
</dbReference>
<dbReference type="PANTHER" id="PTHR18866">
    <property type="entry name" value="CARBOXYLASE:PYRUVATE/ACETYL-COA/PROPIONYL-COA CARBOXYLASE"/>
    <property type="match status" value="1"/>
</dbReference>
<evidence type="ECO:0000259" key="8">
    <source>
        <dbReference type="PROSITE" id="PS50975"/>
    </source>
</evidence>
<evidence type="ECO:0000313" key="10">
    <source>
        <dbReference type="EMBL" id="GMI49318.1"/>
    </source>
</evidence>
<keyword evidence="2" id="KW-0436">Ligase</keyword>
<evidence type="ECO:0000259" key="9">
    <source>
        <dbReference type="PROSITE" id="PS50979"/>
    </source>
</evidence>
<dbReference type="OrthoDB" id="196847at2759"/>
<dbReference type="Pfam" id="PF02786">
    <property type="entry name" value="CPSase_L_D2"/>
    <property type="match status" value="1"/>
</dbReference>
<dbReference type="SMART" id="SM00878">
    <property type="entry name" value="Biotin_carb_C"/>
    <property type="match status" value="1"/>
</dbReference>
<dbReference type="PROSITE" id="PS50979">
    <property type="entry name" value="BC"/>
    <property type="match status" value="1"/>
</dbReference>
<dbReference type="SUPFAM" id="SSF51230">
    <property type="entry name" value="Single hybrid motif"/>
    <property type="match status" value="1"/>
</dbReference>
<dbReference type="Proteomes" id="UP001165065">
    <property type="component" value="Unassembled WGS sequence"/>
</dbReference>
<feature type="domain" description="ATP-grasp" evidence="8">
    <location>
        <begin position="143"/>
        <end position="341"/>
    </location>
</feature>